<dbReference type="EMBL" id="CP013023">
    <property type="protein sequence ID" value="ANF96609.1"/>
    <property type="molecule type" value="Genomic_DNA"/>
</dbReference>
<accession>A0A172ZGF0</accession>
<keyword evidence="1" id="KW-0732">Signal</keyword>
<evidence type="ECO:0000259" key="2">
    <source>
        <dbReference type="PROSITE" id="PS51272"/>
    </source>
</evidence>
<feature type="domain" description="SLH" evidence="2">
    <location>
        <begin position="20"/>
        <end position="83"/>
    </location>
</feature>
<dbReference type="InterPro" id="IPR001119">
    <property type="entry name" value="SLH_dom"/>
</dbReference>
<protein>
    <recommendedName>
        <fullName evidence="2">SLH domain-containing protein</fullName>
    </recommendedName>
</protein>
<gene>
    <name evidence="3" type="ORF">AR543_11735</name>
</gene>
<dbReference type="OrthoDB" id="1738667at2"/>
<organism evidence="3 4">
    <name type="scientific">Paenibacillus bovis</name>
    <dbReference type="NCBI Taxonomy" id="1616788"/>
    <lineage>
        <taxon>Bacteria</taxon>
        <taxon>Bacillati</taxon>
        <taxon>Bacillota</taxon>
        <taxon>Bacilli</taxon>
        <taxon>Bacillales</taxon>
        <taxon>Paenibacillaceae</taxon>
        <taxon>Paenibacillus</taxon>
    </lineage>
</organism>
<dbReference type="PROSITE" id="PS51272">
    <property type="entry name" value="SLH"/>
    <property type="match status" value="2"/>
</dbReference>
<keyword evidence="4" id="KW-1185">Reference proteome</keyword>
<dbReference type="RefSeq" id="WP_060534612.1">
    <property type="nucleotide sequence ID" value="NZ_CP013023.1"/>
</dbReference>
<feature type="signal peptide" evidence="1">
    <location>
        <begin position="1"/>
        <end position="24"/>
    </location>
</feature>
<dbReference type="KEGG" id="pbv:AR543_11735"/>
<name>A0A172ZGF0_9BACL</name>
<evidence type="ECO:0000313" key="4">
    <source>
        <dbReference type="Proteomes" id="UP000078148"/>
    </source>
</evidence>
<feature type="domain" description="SLH" evidence="2">
    <location>
        <begin position="158"/>
        <end position="221"/>
    </location>
</feature>
<evidence type="ECO:0000313" key="3">
    <source>
        <dbReference type="EMBL" id="ANF96609.1"/>
    </source>
</evidence>
<dbReference type="Proteomes" id="UP000078148">
    <property type="component" value="Chromosome"/>
</dbReference>
<feature type="chain" id="PRO_5008005862" description="SLH domain-containing protein" evidence="1">
    <location>
        <begin position="25"/>
        <end position="221"/>
    </location>
</feature>
<sequence length="221" mass="24241">MFNRKWLLGWVSTLLLAAPISAFAFDDLDHTTGREEINYLQNHNILSGVTDTEFQPDAALTTAQGVAALVKGLNLNIDNMRFIKAPKASDYYTSVDDQAWYSTDMIIAHLNGLQLESDVDASSTMTRGQFATLLWQGVEQVDPDIHESGGSTGALQGQSITIHDANHLSSAEQQILEQVIDSGIASLDEKNNFRPNDPITRAEAAVMLYNALELTGQTEEK</sequence>
<reference evidence="4" key="1">
    <citation type="submission" date="2015-10" db="EMBL/GenBank/DDBJ databases">
        <title>Genome of Paenibacillus bovis sp. nov.</title>
        <authorList>
            <person name="Wu Z."/>
            <person name="Gao C."/>
            <person name="Liu Z."/>
            <person name="Zheng H."/>
        </authorList>
    </citation>
    <scope>NUCLEOTIDE SEQUENCE [LARGE SCALE GENOMIC DNA]</scope>
    <source>
        <strain evidence="4">BD3526</strain>
    </source>
</reference>
<reference evidence="3 4" key="2">
    <citation type="journal article" date="2016" name="Int. J. Syst. Evol. Microbiol.">
        <title>Paenibacillus bovis sp. nov., isolated from raw yak (Bos grunniens) milk.</title>
        <authorList>
            <person name="Gao C."/>
            <person name="Han J."/>
            <person name="Liu Z."/>
            <person name="Xu X."/>
            <person name="Hang F."/>
            <person name="Wu Z."/>
        </authorList>
    </citation>
    <scope>NUCLEOTIDE SEQUENCE [LARGE SCALE GENOMIC DNA]</scope>
    <source>
        <strain evidence="3 4">BD3526</strain>
    </source>
</reference>
<dbReference type="Pfam" id="PF00395">
    <property type="entry name" value="SLH"/>
    <property type="match status" value="2"/>
</dbReference>
<proteinExistence type="predicted"/>
<evidence type="ECO:0000256" key="1">
    <source>
        <dbReference type="SAM" id="SignalP"/>
    </source>
</evidence>
<dbReference type="STRING" id="1616788.AR543_11735"/>
<dbReference type="AlphaFoldDB" id="A0A172ZGF0"/>